<evidence type="ECO:0000259" key="8">
    <source>
        <dbReference type="Pfam" id="PF06414"/>
    </source>
</evidence>
<evidence type="ECO:0000256" key="1">
    <source>
        <dbReference type="ARBA" id="ARBA00009104"/>
    </source>
</evidence>
<evidence type="ECO:0000256" key="7">
    <source>
        <dbReference type="ARBA" id="ARBA00048178"/>
    </source>
</evidence>
<evidence type="ECO:0000256" key="6">
    <source>
        <dbReference type="ARBA" id="ARBA00032897"/>
    </source>
</evidence>
<name>A0A1W1IGD7_9LACT</name>
<dbReference type="GO" id="GO:0016301">
    <property type="term" value="F:kinase activity"/>
    <property type="evidence" value="ECO:0007669"/>
    <property type="project" value="InterPro"/>
</dbReference>
<dbReference type="PANTHER" id="PTHR39206:SF1">
    <property type="entry name" value="SLL8004 PROTEIN"/>
    <property type="match status" value="1"/>
</dbReference>
<dbReference type="PANTHER" id="PTHR39206">
    <property type="entry name" value="SLL8004 PROTEIN"/>
    <property type="match status" value="1"/>
</dbReference>
<keyword evidence="10" id="KW-1185">Reference proteome</keyword>
<dbReference type="SUPFAM" id="SSF52540">
    <property type="entry name" value="P-loop containing nucleoside triphosphate hydrolases"/>
    <property type="match status" value="1"/>
</dbReference>
<dbReference type="Gene3D" id="3.40.50.300">
    <property type="entry name" value="P-loop containing nucleotide triphosphate hydrolases"/>
    <property type="match status" value="1"/>
</dbReference>
<dbReference type="InterPro" id="IPR010488">
    <property type="entry name" value="Zeta_toxin_domain"/>
</dbReference>
<evidence type="ECO:0000256" key="2">
    <source>
        <dbReference type="ARBA" id="ARBA00011963"/>
    </source>
</evidence>
<evidence type="ECO:0000256" key="5">
    <source>
        <dbReference type="ARBA" id="ARBA00022840"/>
    </source>
</evidence>
<protein>
    <recommendedName>
        <fullName evidence="6">UDP-N-acetylglucosamine kinase</fullName>
        <ecNumber evidence="2">2.7.1.176</ecNumber>
    </recommendedName>
    <alternativeName>
        <fullName evidence="6">UDP-N-acetylglucosamine kinase</fullName>
    </alternativeName>
</protein>
<accession>A0A1W1IGD7</accession>
<dbReference type="InterPro" id="IPR027417">
    <property type="entry name" value="P-loop_NTPase"/>
</dbReference>
<comment type="catalytic activity">
    <reaction evidence="7">
        <text>UDP-N-acetyl-alpha-D-glucosamine + ATP = UDP-N-acetyl-alpha-D-glucosamine 3'-phosphate + ADP + H(+)</text>
        <dbReference type="Rhea" id="RHEA:32671"/>
        <dbReference type="ChEBI" id="CHEBI:15378"/>
        <dbReference type="ChEBI" id="CHEBI:30616"/>
        <dbReference type="ChEBI" id="CHEBI:57705"/>
        <dbReference type="ChEBI" id="CHEBI:64353"/>
        <dbReference type="ChEBI" id="CHEBI:456216"/>
        <dbReference type="EC" id="2.7.1.176"/>
    </reaction>
</comment>
<dbReference type="STRING" id="43064.SAMN04488086_10677"/>
<keyword evidence="3" id="KW-1277">Toxin-antitoxin system</keyword>
<reference evidence="10" key="1">
    <citation type="submission" date="2016-04" db="EMBL/GenBank/DDBJ databases">
        <authorList>
            <person name="Strepis N."/>
        </authorList>
    </citation>
    <scope>NUCLEOTIDE SEQUENCE [LARGE SCALE GENOMIC DNA]</scope>
</reference>
<dbReference type="GO" id="GO:0005524">
    <property type="term" value="F:ATP binding"/>
    <property type="evidence" value="ECO:0007669"/>
    <property type="project" value="UniProtKB-KW"/>
</dbReference>
<sequence length="223" mass="25460">MDDASLLYAKAHKQNFVKRVVADKIMVPDKVAIFMAGSPGAGKTEVATALAELSDNLCIIDADEFRSQFPDYNGLNSSDFQKGASWLVDHAFTHLLKEGYSFILDGTFAIGKSTQNIQRAIKRNYEVSLYYVYQDPFIAWQFTKEREKAEGRFVPKERFINAYFKSRENIAKVKEIFGDAVELIVIFKDYENKISEVLEDVENIDLILPKQYTVEELEENLDG</sequence>
<evidence type="ECO:0000313" key="10">
    <source>
        <dbReference type="Proteomes" id="UP000195985"/>
    </source>
</evidence>
<keyword evidence="5" id="KW-0067">ATP-binding</keyword>
<comment type="similarity">
    <text evidence="1">Belongs to the zeta toxin family.</text>
</comment>
<proteinExistence type="inferred from homology"/>
<organism evidence="9 10">
    <name type="scientific">Trichococcus pasteurii</name>
    <dbReference type="NCBI Taxonomy" id="43064"/>
    <lineage>
        <taxon>Bacteria</taxon>
        <taxon>Bacillati</taxon>
        <taxon>Bacillota</taxon>
        <taxon>Bacilli</taxon>
        <taxon>Lactobacillales</taxon>
        <taxon>Carnobacteriaceae</taxon>
        <taxon>Trichococcus</taxon>
    </lineage>
</organism>
<keyword evidence="4" id="KW-0547">Nucleotide-binding</keyword>
<dbReference type="Pfam" id="PF06414">
    <property type="entry name" value="Zeta_toxin"/>
    <property type="match status" value="1"/>
</dbReference>
<dbReference type="EC" id="2.7.1.176" evidence="2"/>
<evidence type="ECO:0000256" key="4">
    <source>
        <dbReference type="ARBA" id="ARBA00022741"/>
    </source>
</evidence>
<dbReference type="RefSeq" id="WP_245830671.1">
    <property type="nucleotide sequence ID" value="NZ_FONM01000006.1"/>
</dbReference>
<feature type="domain" description="Zeta toxin" evidence="8">
    <location>
        <begin position="29"/>
        <end position="188"/>
    </location>
</feature>
<dbReference type="Proteomes" id="UP000195985">
    <property type="component" value="Unassembled WGS sequence"/>
</dbReference>
<dbReference type="EMBL" id="FWEY01000003">
    <property type="protein sequence ID" value="SLM51843.1"/>
    <property type="molecule type" value="Genomic_DNA"/>
</dbReference>
<evidence type="ECO:0000256" key="3">
    <source>
        <dbReference type="ARBA" id="ARBA00022649"/>
    </source>
</evidence>
<evidence type="ECO:0000313" key="9">
    <source>
        <dbReference type="EMBL" id="SLM51843.1"/>
    </source>
</evidence>
<gene>
    <name evidence="9" type="ORF">TPAS_1523</name>
</gene>
<dbReference type="AlphaFoldDB" id="A0A1W1IGD7"/>